<dbReference type="SMART" id="SM00354">
    <property type="entry name" value="HTH_LACI"/>
    <property type="match status" value="1"/>
</dbReference>
<dbReference type="Pfam" id="PF00356">
    <property type="entry name" value="LacI"/>
    <property type="match status" value="1"/>
</dbReference>
<organism evidence="5 6">
    <name type="scientific">Phytohabitans aurantiacus</name>
    <dbReference type="NCBI Taxonomy" id="3016789"/>
    <lineage>
        <taxon>Bacteria</taxon>
        <taxon>Bacillati</taxon>
        <taxon>Actinomycetota</taxon>
        <taxon>Actinomycetes</taxon>
        <taxon>Micromonosporales</taxon>
        <taxon>Micromonosporaceae</taxon>
    </lineage>
</organism>
<sequence length="348" mass="36754">MRPTLQTVADAVGVSRSTVSNAYGRPDQLSPELREKILEAARRIGYAGPNPTARSLRRGRAGAIGVLFTPTLSYAFTDPYAVEFLRGLAETAENHRTGLLLVPLGADDEGALSAVREASVDGFCVYCVPGWYRAMSAALARGLPMVNSEYQGELYVGIDEAAATRAVGEHLTTLGHRRFAVIGTYIGTDPETGPTTVGAPEDLPSYVSRERLRGYRDAFAAAGVPWPDVMTVNAATNTREDGAAAAAYALDRDPHPTALVATTDVLALGALDALRERGLRAGADVSVTGFDDVPAAAGAGLTTVRQPAYERGRIAGELLLDPPDDPARRRVTLDTELVVRPSTGPAPV</sequence>
<evidence type="ECO:0000256" key="1">
    <source>
        <dbReference type="ARBA" id="ARBA00023015"/>
    </source>
</evidence>
<dbReference type="PANTHER" id="PTHR30146:SF138">
    <property type="entry name" value="TRANSCRIPTIONAL REGULATORY PROTEIN"/>
    <property type="match status" value="1"/>
</dbReference>
<proteinExistence type="predicted"/>
<accession>A0ABQ5R7I7</accession>
<dbReference type="PANTHER" id="PTHR30146">
    <property type="entry name" value="LACI-RELATED TRANSCRIPTIONAL REPRESSOR"/>
    <property type="match status" value="1"/>
</dbReference>
<dbReference type="CDD" id="cd06279">
    <property type="entry name" value="PBP1_LacI-like"/>
    <property type="match status" value="1"/>
</dbReference>
<comment type="caution">
    <text evidence="5">The sequence shown here is derived from an EMBL/GenBank/DDBJ whole genome shotgun (WGS) entry which is preliminary data.</text>
</comment>
<dbReference type="InterPro" id="IPR010982">
    <property type="entry name" value="Lambda_DNA-bd_dom_sf"/>
</dbReference>
<gene>
    <name evidence="5" type="ORF">Pa4123_78210</name>
</gene>
<dbReference type="InterPro" id="IPR028082">
    <property type="entry name" value="Peripla_BP_I"/>
</dbReference>
<dbReference type="InterPro" id="IPR000843">
    <property type="entry name" value="HTH_LacI"/>
</dbReference>
<keyword evidence="2" id="KW-0238">DNA-binding</keyword>
<feature type="domain" description="HTH lacI-type" evidence="4">
    <location>
        <begin position="3"/>
        <end position="58"/>
    </location>
</feature>
<evidence type="ECO:0000313" key="6">
    <source>
        <dbReference type="Proteomes" id="UP001144280"/>
    </source>
</evidence>
<dbReference type="EMBL" id="BSDI01000063">
    <property type="protein sequence ID" value="GLI02543.1"/>
    <property type="molecule type" value="Genomic_DNA"/>
</dbReference>
<keyword evidence="3" id="KW-0804">Transcription</keyword>
<dbReference type="CDD" id="cd01392">
    <property type="entry name" value="HTH_LacI"/>
    <property type="match status" value="1"/>
</dbReference>
<keyword evidence="1" id="KW-0805">Transcription regulation</keyword>
<dbReference type="PROSITE" id="PS50932">
    <property type="entry name" value="HTH_LACI_2"/>
    <property type="match status" value="1"/>
</dbReference>
<dbReference type="RefSeq" id="WP_281904107.1">
    <property type="nucleotide sequence ID" value="NZ_BSDI01000063.1"/>
</dbReference>
<evidence type="ECO:0000256" key="3">
    <source>
        <dbReference type="ARBA" id="ARBA00023163"/>
    </source>
</evidence>
<evidence type="ECO:0000313" key="5">
    <source>
        <dbReference type="EMBL" id="GLI02543.1"/>
    </source>
</evidence>
<dbReference type="SUPFAM" id="SSF53822">
    <property type="entry name" value="Periplasmic binding protein-like I"/>
    <property type="match status" value="1"/>
</dbReference>
<reference evidence="5" key="1">
    <citation type="submission" date="2022-12" db="EMBL/GenBank/DDBJ databases">
        <title>New Phytohabitans aurantiacus sp. RD004123 nov., an actinomycete isolated from soil.</title>
        <authorList>
            <person name="Triningsih D.W."/>
            <person name="Harunari E."/>
            <person name="Igarashi Y."/>
        </authorList>
    </citation>
    <scope>NUCLEOTIDE SEQUENCE</scope>
    <source>
        <strain evidence="5">RD004123</strain>
    </source>
</reference>
<dbReference type="Gene3D" id="3.40.50.2300">
    <property type="match status" value="2"/>
</dbReference>
<dbReference type="Pfam" id="PF13377">
    <property type="entry name" value="Peripla_BP_3"/>
    <property type="match status" value="1"/>
</dbReference>
<name>A0ABQ5R7I7_9ACTN</name>
<protein>
    <submittedName>
        <fullName evidence="5">LacI family transcriptional regulator</fullName>
    </submittedName>
</protein>
<evidence type="ECO:0000256" key="2">
    <source>
        <dbReference type="ARBA" id="ARBA00023125"/>
    </source>
</evidence>
<dbReference type="SUPFAM" id="SSF47413">
    <property type="entry name" value="lambda repressor-like DNA-binding domains"/>
    <property type="match status" value="1"/>
</dbReference>
<dbReference type="Proteomes" id="UP001144280">
    <property type="component" value="Unassembled WGS sequence"/>
</dbReference>
<keyword evidence="6" id="KW-1185">Reference proteome</keyword>
<evidence type="ECO:0000259" key="4">
    <source>
        <dbReference type="PROSITE" id="PS50932"/>
    </source>
</evidence>
<dbReference type="InterPro" id="IPR046335">
    <property type="entry name" value="LacI/GalR-like_sensor"/>
</dbReference>
<dbReference type="Gene3D" id="1.10.260.40">
    <property type="entry name" value="lambda repressor-like DNA-binding domains"/>
    <property type="match status" value="1"/>
</dbReference>